<evidence type="ECO:0000313" key="1">
    <source>
        <dbReference type="EMBL" id="KAI5321439.1"/>
    </source>
</evidence>
<dbReference type="Proteomes" id="UP001054821">
    <property type="component" value="Chromosome 6"/>
</dbReference>
<comment type="caution">
    <text evidence="1">The sequence shown here is derived from an EMBL/GenBank/DDBJ whole genome shotgun (WGS) entry which is preliminary data.</text>
</comment>
<name>A0AAD4VBK7_PRUDU</name>
<sequence>MAVRSVLGKLGRSRFIHNNERLIMAGSSPTVCSSPHHPFDYYGVVHDQNKADKKRNPFLHGSLMKKPVYSHLDFGGLEPARFATEELRKKRNIQLQSVRVLRVAVRKDSESPRYISSYDPSLEADDAGVMRYFQVEVSVNSSNGMCLEECYLLVDNQRPIRLYHYLDNFFGAYAEARQQITNANYATRPEGNMRDYFKGKTSIHADIYLYFQIIPKFSIVVR</sequence>
<organism evidence="1 2">
    <name type="scientific">Prunus dulcis</name>
    <name type="common">Almond</name>
    <name type="synonym">Amygdalus dulcis</name>
    <dbReference type="NCBI Taxonomy" id="3755"/>
    <lineage>
        <taxon>Eukaryota</taxon>
        <taxon>Viridiplantae</taxon>
        <taxon>Streptophyta</taxon>
        <taxon>Embryophyta</taxon>
        <taxon>Tracheophyta</taxon>
        <taxon>Spermatophyta</taxon>
        <taxon>Magnoliopsida</taxon>
        <taxon>eudicotyledons</taxon>
        <taxon>Gunneridae</taxon>
        <taxon>Pentapetalae</taxon>
        <taxon>rosids</taxon>
        <taxon>fabids</taxon>
        <taxon>Rosales</taxon>
        <taxon>Rosaceae</taxon>
        <taxon>Amygdaloideae</taxon>
        <taxon>Amygdaleae</taxon>
        <taxon>Prunus</taxon>
    </lineage>
</organism>
<protein>
    <submittedName>
        <fullName evidence="1">Uncharacterized protein</fullName>
    </submittedName>
</protein>
<dbReference type="EMBL" id="JAJFAZ020000006">
    <property type="protein sequence ID" value="KAI5321439.1"/>
    <property type="molecule type" value="Genomic_DNA"/>
</dbReference>
<keyword evidence="2" id="KW-1185">Reference proteome</keyword>
<gene>
    <name evidence="1" type="ORF">L3X38_030510</name>
</gene>
<dbReference type="AlphaFoldDB" id="A0AAD4VBK7"/>
<reference evidence="1 2" key="1">
    <citation type="journal article" date="2022" name="G3 (Bethesda)">
        <title>Whole-genome sequence and methylome profiling of the almond [Prunus dulcis (Mill.) D.A. Webb] cultivar 'Nonpareil'.</title>
        <authorList>
            <person name="D'Amico-Willman K.M."/>
            <person name="Ouma W.Z."/>
            <person name="Meulia T."/>
            <person name="Sideli G.M."/>
            <person name="Gradziel T.M."/>
            <person name="Fresnedo-Ramirez J."/>
        </authorList>
    </citation>
    <scope>NUCLEOTIDE SEQUENCE [LARGE SCALE GENOMIC DNA]</scope>
    <source>
        <strain evidence="1">Clone GOH B32 T37-40</strain>
    </source>
</reference>
<accession>A0AAD4VBK7</accession>
<evidence type="ECO:0000313" key="2">
    <source>
        <dbReference type="Proteomes" id="UP001054821"/>
    </source>
</evidence>
<proteinExistence type="predicted"/>